<evidence type="ECO:0000256" key="6">
    <source>
        <dbReference type="SAM" id="SignalP"/>
    </source>
</evidence>
<evidence type="ECO:0000259" key="7">
    <source>
        <dbReference type="Pfam" id="PF10566"/>
    </source>
</evidence>
<keyword evidence="5 10" id="KW-0326">Glycosidase</keyword>
<dbReference type="InterPro" id="IPR029483">
    <property type="entry name" value="GH97_C"/>
</dbReference>
<evidence type="ECO:0000256" key="5">
    <source>
        <dbReference type="ARBA" id="ARBA00023295"/>
    </source>
</evidence>
<dbReference type="Pfam" id="PF14509">
    <property type="entry name" value="GH97_C"/>
    <property type="match status" value="1"/>
</dbReference>
<feature type="chain" id="PRO_5009603741" evidence="6">
    <location>
        <begin position="21"/>
        <end position="664"/>
    </location>
</feature>
<dbReference type="PANTHER" id="PTHR35803:SF2">
    <property type="entry name" value="RETAINING ALPHA-GALACTOSIDASE"/>
    <property type="match status" value="1"/>
</dbReference>
<keyword evidence="4" id="KW-0106">Calcium</keyword>
<dbReference type="InterPro" id="IPR052720">
    <property type="entry name" value="Glycosyl_hydrolase_97"/>
</dbReference>
<dbReference type="InterPro" id="IPR014718">
    <property type="entry name" value="GH-type_carb-bd"/>
</dbReference>
<dbReference type="AlphaFoldDB" id="A0A1G4G3W2"/>
<evidence type="ECO:0000256" key="1">
    <source>
        <dbReference type="ARBA" id="ARBA00001913"/>
    </source>
</evidence>
<dbReference type="Gene3D" id="2.60.40.1180">
    <property type="entry name" value="Golgi alpha-mannosidase II"/>
    <property type="match status" value="1"/>
</dbReference>
<evidence type="ECO:0000313" key="10">
    <source>
        <dbReference type="EMBL" id="SCM55445.1"/>
    </source>
</evidence>
<dbReference type="InterPro" id="IPR013780">
    <property type="entry name" value="Glyco_hydro_b"/>
</dbReference>
<accession>A0A1G4G3W2</accession>
<keyword evidence="11" id="KW-1185">Reference proteome</keyword>
<dbReference type="STRING" id="1642646.ING2E5A_0372"/>
<dbReference type="EC" id="3.2.1.22" evidence="10"/>
<evidence type="ECO:0000259" key="8">
    <source>
        <dbReference type="Pfam" id="PF14508"/>
    </source>
</evidence>
<evidence type="ECO:0000256" key="3">
    <source>
        <dbReference type="ARBA" id="ARBA00022801"/>
    </source>
</evidence>
<feature type="domain" description="Glycosyl-hydrolase 97 N-terminal" evidence="8">
    <location>
        <begin position="26"/>
        <end position="293"/>
    </location>
</feature>
<comment type="subunit">
    <text evidence="2">Monomer.</text>
</comment>
<dbReference type="SUPFAM" id="SSF51445">
    <property type="entry name" value="(Trans)glycosidases"/>
    <property type="match status" value="1"/>
</dbReference>
<dbReference type="Gene3D" id="2.70.98.10">
    <property type="match status" value="1"/>
</dbReference>
<dbReference type="Pfam" id="PF14508">
    <property type="entry name" value="GH97_N"/>
    <property type="match status" value="1"/>
</dbReference>
<gene>
    <name evidence="10" type="ORF">ING2E5A_0372</name>
</gene>
<dbReference type="PANTHER" id="PTHR35803">
    <property type="entry name" value="GLUCAN 1,4-ALPHA-GLUCOSIDASE SUSB-RELATED"/>
    <property type="match status" value="1"/>
</dbReference>
<protein>
    <submittedName>
        <fullName evidence="10">Retaining alpha-galactosidase</fullName>
        <ecNumber evidence="10">3.2.1.22</ecNumber>
    </submittedName>
</protein>
<evidence type="ECO:0000259" key="9">
    <source>
        <dbReference type="Pfam" id="PF14509"/>
    </source>
</evidence>
<dbReference type="KEGG" id="pmuc:ING2E5A_0372"/>
<comment type="cofactor">
    <cofactor evidence="1">
        <name>Ca(2+)</name>
        <dbReference type="ChEBI" id="CHEBI:29108"/>
    </cofactor>
</comment>
<keyword evidence="3 10" id="KW-0378">Hydrolase</keyword>
<dbReference type="InterPro" id="IPR029486">
    <property type="entry name" value="GH97_N"/>
</dbReference>
<reference evidence="10 11" key="1">
    <citation type="submission" date="2016-08" db="EMBL/GenBank/DDBJ databases">
        <authorList>
            <person name="Seilhamer J.J."/>
        </authorList>
    </citation>
    <scope>NUCLEOTIDE SEQUENCE [LARGE SCALE GENOMIC DNA]</scope>
    <source>
        <strain evidence="10">ING2-E5A</strain>
    </source>
</reference>
<proteinExistence type="predicted"/>
<evidence type="ECO:0000256" key="4">
    <source>
        <dbReference type="ARBA" id="ARBA00022837"/>
    </source>
</evidence>
<evidence type="ECO:0000256" key="2">
    <source>
        <dbReference type="ARBA" id="ARBA00011245"/>
    </source>
</evidence>
<dbReference type="GO" id="GO:0004557">
    <property type="term" value="F:alpha-galactosidase activity"/>
    <property type="evidence" value="ECO:0007669"/>
    <property type="project" value="UniProtKB-EC"/>
</dbReference>
<feature type="domain" description="Glycosyl-hydrolase 97 catalytic" evidence="7">
    <location>
        <begin position="311"/>
        <end position="465"/>
    </location>
</feature>
<dbReference type="RefSeq" id="WP_071135929.1">
    <property type="nucleotide sequence ID" value="NZ_JBMNSM010000149.1"/>
</dbReference>
<feature type="signal peptide" evidence="6">
    <location>
        <begin position="1"/>
        <end position="20"/>
    </location>
</feature>
<dbReference type="EMBL" id="LT608328">
    <property type="protein sequence ID" value="SCM55445.1"/>
    <property type="molecule type" value="Genomic_DNA"/>
</dbReference>
<evidence type="ECO:0000313" key="11">
    <source>
        <dbReference type="Proteomes" id="UP000178485"/>
    </source>
</evidence>
<dbReference type="Proteomes" id="UP000178485">
    <property type="component" value="Chromosome i"/>
</dbReference>
<keyword evidence="6" id="KW-0732">Signal</keyword>
<dbReference type="Pfam" id="PF10566">
    <property type="entry name" value="Glyco_hydro_97"/>
    <property type="match status" value="1"/>
</dbReference>
<sequence>MKKTVILLVALLLVCNLTNAEKKYGISSPDGRLTAEITVGKQLSWSLAHDGEQLMGPSPVSITLDGGEQLGPDARVRQTRRKRIDQTVPSPFWISSQVRDHCNELQLSFWGDWGITFRLYDDGLAYRFHTTRKGSLTVVSEEARFRFMEDSPAWVPYVKEGLGGDQFQTSFENEYVHVPISQINRQRLAFLPLLADAADGWRILITEADLESYPGMYLTPDGDSPNTLRGVFPRVPAAVEQGGHNMLQMFVSKREEYIAKTTGTRSFPWRVCVVTDNDASLAASDMVYRLAAPSRLEDTSWIRPGKVAWEWWNDWNISGVDFKSGVNNDTYKYYIDFASENGIEYVILDEGWAVNLKADLMQVVPEIDIPELVAYARERGVGIILWAGYHAFDRDMEEVCRHYAEMGVKGFKVDFMDRDDQQLVDFIYRAAETAARYRLMLDFHGMYKPTGLSRTWPNVLNFEGVHGLEQVKFDWSQGIDMVTYDVTVPFIRMAAGPMDYTQGAMRNAARDCFSLIYSEPMSQGTRCRQLALYVVFNSPLNMLCDSPSEYMREPESLEFIASIPTVWDETRPLNGKVGEHVTVARRSGSDWYIGGITGWDGRETTVDLSFLPDGEYEMTLFRDGANAHRKGSDYKREMRDVKSGDTLKLYLAPGGGFAVKLRKK</sequence>
<dbReference type="GO" id="GO:0030246">
    <property type="term" value="F:carbohydrate binding"/>
    <property type="evidence" value="ECO:0007669"/>
    <property type="project" value="InterPro"/>
</dbReference>
<dbReference type="Gene3D" id="3.20.20.70">
    <property type="entry name" value="Aldolase class I"/>
    <property type="match status" value="1"/>
</dbReference>
<name>A0A1G4G3W2_9BACT</name>
<dbReference type="InterPro" id="IPR013785">
    <property type="entry name" value="Aldolase_TIM"/>
</dbReference>
<dbReference type="InterPro" id="IPR019563">
    <property type="entry name" value="GH97_catalytic"/>
</dbReference>
<organism evidence="10 11">
    <name type="scientific">Petrimonas mucosa</name>
    <dbReference type="NCBI Taxonomy" id="1642646"/>
    <lineage>
        <taxon>Bacteria</taxon>
        <taxon>Pseudomonadati</taxon>
        <taxon>Bacteroidota</taxon>
        <taxon>Bacteroidia</taxon>
        <taxon>Bacteroidales</taxon>
        <taxon>Dysgonomonadaceae</taxon>
        <taxon>Petrimonas</taxon>
    </lineage>
</organism>
<dbReference type="InterPro" id="IPR017853">
    <property type="entry name" value="GH"/>
</dbReference>
<feature type="domain" description="Glycosyl-hydrolase 97 C-terminal oligomerisation" evidence="9">
    <location>
        <begin position="566"/>
        <end position="661"/>
    </location>
</feature>